<keyword evidence="2" id="KW-0472">Membrane</keyword>
<reference evidence="4 5" key="1">
    <citation type="submission" date="2015-07" db="EMBL/GenBank/DDBJ databases">
        <title>Genome analysis of myxobacterium Chondromyces crocatus Cm c5 reveals a high potential for natural compound synthesis and the genetic basis for the loss of fruiting body formation.</title>
        <authorList>
            <person name="Zaburannyi N."/>
            <person name="Bunk B."/>
            <person name="Maier J."/>
            <person name="Overmann J."/>
            <person name="Mueller R."/>
        </authorList>
    </citation>
    <scope>NUCLEOTIDE SEQUENCE [LARGE SCALE GENOMIC DNA]</scope>
    <source>
        <strain evidence="4 5">Cm c5</strain>
    </source>
</reference>
<dbReference type="Proteomes" id="UP000067626">
    <property type="component" value="Chromosome"/>
</dbReference>
<feature type="transmembrane region" description="Helical" evidence="2">
    <location>
        <begin position="48"/>
        <end position="69"/>
    </location>
</feature>
<dbReference type="EMBL" id="CP012159">
    <property type="protein sequence ID" value="AKT38534.1"/>
    <property type="molecule type" value="Genomic_DNA"/>
</dbReference>
<dbReference type="Pfam" id="PF25799">
    <property type="entry name" value="prePAAR_I"/>
    <property type="match status" value="1"/>
</dbReference>
<feature type="domain" description="Double-stranded DNA deaminase toxin A prePAAR motif" evidence="3">
    <location>
        <begin position="6"/>
        <end position="58"/>
    </location>
</feature>
<dbReference type="RefSeq" id="WP_050430744.1">
    <property type="nucleotide sequence ID" value="NZ_CP012159.1"/>
</dbReference>
<keyword evidence="2" id="KW-1133">Transmembrane helix</keyword>
<feature type="compositionally biased region" description="Low complexity" evidence="1">
    <location>
        <begin position="305"/>
        <end position="314"/>
    </location>
</feature>
<dbReference type="InterPro" id="IPR008727">
    <property type="entry name" value="PAAR_motif"/>
</dbReference>
<accession>A0A0K1ECF3</accession>
<evidence type="ECO:0000256" key="1">
    <source>
        <dbReference type="SAM" id="MobiDB-lite"/>
    </source>
</evidence>
<feature type="transmembrane region" description="Helical" evidence="2">
    <location>
        <begin position="20"/>
        <end position="41"/>
    </location>
</feature>
<keyword evidence="2" id="KW-0812">Transmembrane</keyword>
<gene>
    <name evidence="4" type="ORF">CMC5_026810</name>
</gene>
<dbReference type="AlphaFoldDB" id="A0A0K1ECF3"/>
<dbReference type="KEGG" id="ccro:CMC5_026810"/>
<keyword evidence="5" id="KW-1185">Reference proteome</keyword>
<dbReference type="InterPro" id="IPR057925">
    <property type="entry name" value="prePAAR_DddA"/>
</dbReference>
<feature type="region of interest" description="Disordered" evidence="1">
    <location>
        <begin position="298"/>
        <end position="390"/>
    </location>
</feature>
<name>A0A0K1ECF3_CHOCO</name>
<dbReference type="Pfam" id="PF05488">
    <property type="entry name" value="PAAR_motif"/>
    <property type="match status" value="1"/>
</dbReference>
<organism evidence="4 5">
    <name type="scientific">Chondromyces crocatus</name>
    <dbReference type="NCBI Taxonomy" id="52"/>
    <lineage>
        <taxon>Bacteria</taxon>
        <taxon>Pseudomonadati</taxon>
        <taxon>Myxococcota</taxon>
        <taxon>Polyangia</taxon>
        <taxon>Polyangiales</taxon>
        <taxon>Polyangiaceae</taxon>
        <taxon>Chondromyces</taxon>
    </lineage>
</organism>
<evidence type="ECO:0000313" key="4">
    <source>
        <dbReference type="EMBL" id="AKT38534.1"/>
    </source>
</evidence>
<proteinExistence type="predicted"/>
<sequence>MATPSAARVGDPIEHSHELLGALAGIAVGLVVGAIVAATIIATAGTGILLVAAVFGALSAVCTGAAAGFSLGKLLKHLPGAESGVIGEGARSVFIGEGLPPAARALDKLACGDPPATKFGWALLGAVLLGPVVGTIVGMTYGTLNSAHAGAQVAMGSETVYIEQLNAARVKDETSCGGKIIRGSATVGIGGPQMTLIEPQPEVPEWLEDLMEDVDKAGVYFGLLSGFGGLRVLFTKGASIRGPLKDFAFAAGDYALFELQGWADDRFGEDSAITQTIAWGRTGYEVYGMRRTYRQNRASMGAAGASSPTRAATPPSAPTPPRAPTPPSAPTPPRAPTAAAPTAPTAPRPVPQGGQTIAERAAAGGRPPPYAQQNPGNYYFDPSSGRYKRR</sequence>
<dbReference type="STRING" id="52.CMC5_026810"/>
<feature type="transmembrane region" description="Helical" evidence="2">
    <location>
        <begin position="119"/>
        <end position="141"/>
    </location>
</feature>
<protein>
    <recommendedName>
        <fullName evidence="3">Double-stranded DNA deaminase toxin A prePAAR motif domain-containing protein</fullName>
    </recommendedName>
</protein>
<dbReference type="Gene3D" id="2.60.200.60">
    <property type="match status" value="1"/>
</dbReference>
<evidence type="ECO:0000259" key="3">
    <source>
        <dbReference type="Pfam" id="PF25799"/>
    </source>
</evidence>
<feature type="compositionally biased region" description="Pro residues" evidence="1">
    <location>
        <begin position="315"/>
        <end position="335"/>
    </location>
</feature>
<evidence type="ECO:0000256" key="2">
    <source>
        <dbReference type="SAM" id="Phobius"/>
    </source>
</evidence>
<dbReference type="OrthoDB" id="2666939at2"/>
<evidence type="ECO:0000313" key="5">
    <source>
        <dbReference type="Proteomes" id="UP000067626"/>
    </source>
</evidence>